<feature type="non-terminal residue" evidence="1">
    <location>
        <position position="1"/>
    </location>
</feature>
<accession>A0A0F9DDB8</accession>
<dbReference type="AlphaFoldDB" id="A0A0F9DDB8"/>
<proteinExistence type="predicted"/>
<feature type="non-terminal residue" evidence="1">
    <location>
        <position position="477"/>
    </location>
</feature>
<reference evidence="1" key="1">
    <citation type="journal article" date="2015" name="Nature">
        <title>Complex archaea that bridge the gap between prokaryotes and eukaryotes.</title>
        <authorList>
            <person name="Spang A."/>
            <person name="Saw J.H."/>
            <person name="Jorgensen S.L."/>
            <person name="Zaremba-Niedzwiedzka K."/>
            <person name="Martijn J."/>
            <person name="Lind A.E."/>
            <person name="van Eijk R."/>
            <person name="Schleper C."/>
            <person name="Guy L."/>
            <person name="Ettema T.J."/>
        </authorList>
    </citation>
    <scope>NUCLEOTIDE SEQUENCE</scope>
</reference>
<name>A0A0F9DDB8_9ZZZZ</name>
<gene>
    <name evidence="1" type="ORF">LCGC14_2560340</name>
</gene>
<sequence>AVRTYIQEAFKKVADARSLKYVDDLTRAYYTTPTERLVQQNPELFEKITIVSGQKIPRGVVETPEGLFKPVALMRQEELAEATRLVQAIKDVERGGKLPTSALRAFERRFPELGRRLRKLAQAPTVGEEQLREYLAKSFKDVRVLQAELKRARVAAEGAPRGPVPKLEPAAELPDELKLREAFKLMSHDDRSTFRAAMNTQMEDIGEAVLDQGARLIGAEDFLRTDPVANFRATVTTRTGKQRQMSLISLLKQGQWPETLTKQQAEILLLGRPLRAGVVNAEGRVRWEYILDELAEHFGMQEAAFIRHVEAIAAAKREAIDLKLLLGDASIRTRDIERMVNILDDVDVDITALPQKLAPMELNRPPEPGAPEIPKAEPGMPEAGLQKGMFGYDQPVFPKGKGEVTQMSMDSYLKLTEQRKAAGLPPPNTAVKPQAEGIPELAGQAEFAGIKQEVPLATGAKELQAELRLLRLEAEAM</sequence>
<comment type="caution">
    <text evidence="1">The sequence shown here is derived from an EMBL/GenBank/DDBJ whole genome shotgun (WGS) entry which is preliminary data.</text>
</comment>
<evidence type="ECO:0000313" key="1">
    <source>
        <dbReference type="EMBL" id="KKL09988.1"/>
    </source>
</evidence>
<organism evidence="1">
    <name type="scientific">marine sediment metagenome</name>
    <dbReference type="NCBI Taxonomy" id="412755"/>
    <lineage>
        <taxon>unclassified sequences</taxon>
        <taxon>metagenomes</taxon>
        <taxon>ecological metagenomes</taxon>
    </lineage>
</organism>
<dbReference type="EMBL" id="LAZR01042247">
    <property type="protein sequence ID" value="KKL09988.1"/>
    <property type="molecule type" value="Genomic_DNA"/>
</dbReference>
<protein>
    <submittedName>
        <fullName evidence="1">Uncharacterized protein</fullName>
    </submittedName>
</protein>